<keyword evidence="2" id="KW-0539">Nucleus</keyword>
<keyword evidence="4" id="KW-1185">Reference proteome</keyword>
<evidence type="ECO:0000256" key="1">
    <source>
        <dbReference type="ARBA" id="ARBA00004123"/>
    </source>
</evidence>
<dbReference type="Pfam" id="PF11951">
    <property type="entry name" value="Fungal_trans_2"/>
    <property type="match status" value="1"/>
</dbReference>
<comment type="subcellular location">
    <subcellularLocation>
        <location evidence="1">Nucleus</location>
    </subcellularLocation>
</comment>
<name>A0AAD4KR47_9EURO</name>
<dbReference type="AlphaFoldDB" id="A0AAD4KR47"/>
<dbReference type="GO" id="GO:0000976">
    <property type="term" value="F:transcription cis-regulatory region binding"/>
    <property type="evidence" value="ECO:0007669"/>
    <property type="project" value="TreeGrafter"/>
</dbReference>
<evidence type="ECO:0000313" key="3">
    <source>
        <dbReference type="EMBL" id="KAH8698584.1"/>
    </source>
</evidence>
<dbReference type="EMBL" id="JAJTJA010000005">
    <property type="protein sequence ID" value="KAH8698584.1"/>
    <property type="molecule type" value="Genomic_DNA"/>
</dbReference>
<sequence>MALDPSTGNSILPATLESAALHPKYLGLYHSEHEIMALRHSSLRHFKLPAIGQNPVADDNAIATPLMLCLCDILAGGEKANSWQLHLQGAVAIMKQISGREHNRRNLQESHTRKFLRPWCESLEVLSLLGPNSKLTGQAVDNSSSDYVDEFHGFSRTLIPLFQEANLLLMERESLQEALEIGSQGHKIAEKMSYTVQERCRAAISQVKSSLARMSYTFHPSIESHISTRSRSDFISLNHAFHYGILLHLYRRVQYLPYTHPNIEASVQAIIRFYQAYIFEMKHVQG</sequence>
<gene>
    <name evidence="3" type="ORF">BGW36DRAFT_148597</name>
</gene>
<proteinExistence type="predicted"/>
<comment type="caution">
    <text evidence="3">The sequence shown here is derived from an EMBL/GenBank/DDBJ whole genome shotgun (WGS) entry which is preliminary data.</text>
</comment>
<dbReference type="GeneID" id="70239770"/>
<accession>A0AAD4KR47</accession>
<dbReference type="GO" id="GO:0003700">
    <property type="term" value="F:DNA-binding transcription factor activity"/>
    <property type="evidence" value="ECO:0007669"/>
    <property type="project" value="TreeGrafter"/>
</dbReference>
<evidence type="ECO:0000256" key="2">
    <source>
        <dbReference type="ARBA" id="ARBA00023242"/>
    </source>
</evidence>
<dbReference type="GO" id="GO:0005634">
    <property type="term" value="C:nucleus"/>
    <property type="evidence" value="ECO:0007669"/>
    <property type="project" value="UniProtKB-SubCell"/>
</dbReference>
<dbReference type="PANTHER" id="PTHR37534:SF43">
    <property type="entry name" value="FINGER DOMAIN PROTEIN, PUTATIVE (AFU_ORTHOLOGUE AFUA_1G01850)-RELATED"/>
    <property type="match status" value="1"/>
</dbReference>
<dbReference type="GO" id="GO:0045944">
    <property type="term" value="P:positive regulation of transcription by RNA polymerase II"/>
    <property type="evidence" value="ECO:0007669"/>
    <property type="project" value="TreeGrafter"/>
</dbReference>
<reference evidence="3" key="1">
    <citation type="submission" date="2021-12" db="EMBL/GenBank/DDBJ databases">
        <title>Convergent genome expansion in fungi linked to evolution of root-endophyte symbiosis.</title>
        <authorList>
            <consortium name="DOE Joint Genome Institute"/>
            <person name="Ke Y.-H."/>
            <person name="Bonito G."/>
            <person name="Liao H.-L."/>
            <person name="Looney B."/>
            <person name="Rojas-Flechas A."/>
            <person name="Nash J."/>
            <person name="Hameed K."/>
            <person name="Schadt C."/>
            <person name="Martin F."/>
            <person name="Crous P.W."/>
            <person name="Miettinen O."/>
            <person name="Magnuson J.K."/>
            <person name="Labbe J."/>
            <person name="Jacobson D."/>
            <person name="Doktycz M.J."/>
            <person name="Veneault-Fourrey C."/>
            <person name="Kuo A."/>
            <person name="Mondo S."/>
            <person name="Calhoun S."/>
            <person name="Riley R."/>
            <person name="Ohm R."/>
            <person name="LaButti K."/>
            <person name="Andreopoulos B."/>
            <person name="Pangilinan J."/>
            <person name="Nolan M."/>
            <person name="Tritt A."/>
            <person name="Clum A."/>
            <person name="Lipzen A."/>
            <person name="Daum C."/>
            <person name="Barry K."/>
            <person name="Grigoriev I.V."/>
            <person name="Vilgalys R."/>
        </authorList>
    </citation>
    <scope>NUCLEOTIDE SEQUENCE</scope>
    <source>
        <strain evidence="3">PMI_201</strain>
    </source>
</reference>
<organism evidence="3 4">
    <name type="scientific">Talaromyces proteolyticus</name>
    <dbReference type="NCBI Taxonomy" id="1131652"/>
    <lineage>
        <taxon>Eukaryota</taxon>
        <taxon>Fungi</taxon>
        <taxon>Dikarya</taxon>
        <taxon>Ascomycota</taxon>
        <taxon>Pezizomycotina</taxon>
        <taxon>Eurotiomycetes</taxon>
        <taxon>Eurotiomycetidae</taxon>
        <taxon>Eurotiales</taxon>
        <taxon>Trichocomaceae</taxon>
        <taxon>Talaromyces</taxon>
        <taxon>Talaromyces sect. Bacilispori</taxon>
    </lineage>
</organism>
<protein>
    <submittedName>
        <fullName evidence="3">Fungal-specific transcription factor domain-containing protein</fullName>
    </submittedName>
</protein>
<evidence type="ECO:0000313" key="4">
    <source>
        <dbReference type="Proteomes" id="UP001201262"/>
    </source>
</evidence>
<dbReference type="Proteomes" id="UP001201262">
    <property type="component" value="Unassembled WGS sequence"/>
</dbReference>
<dbReference type="PANTHER" id="PTHR37534">
    <property type="entry name" value="TRANSCRIPTIONAL ACTIVATOR PROTEIN UGA3"/>
    <property type="match status" value="1"/>
</dbReference>
<dbReference type="RefSeq" id="XP_046073048.1">
    <property type="nucleotide sequence ID" value="XM_046209483.1"/>
</dbReference>
<dbReference type="InterPro" id="IPR021858">
    <property type="entry name" value="Fun_TF"/>
</dbReference>